<sequence>MEAISRPVLKMLRCMSIALVVEGRVWNGMVFNACRDRKLASLCKWFLAAQTAGMLNPVCSSADVNRLLLSRLSLRRFVSGAAIH</sequence>
<protein>
    <submittedName>
        <fullName evidence="1">Putative secreted protein</fullName>
    </submittedName>
</protein>
<evidence type="ECO:0000313" key="1">
    <source>
        <dbReference type="EMBL" id="MBW77235.1"/>
    </source>
</evidence>
<proteinExistence type="predicted"/>
<name>A0A2M4DI78_ANODA</name>
<dbReference type="EMBL" id="GGFL01013057">
    <property type="protein sequence ID" value="MBW77235.1"/>
    <property type="molecule type" value="Transcribed_RNA"/>
</dbReference>
<accession>A0A2M4DI78</accession>
<reference evidence="1" key="1">
    <citation type="submission" date="2018-01" db="EMBL/GenBank/DDBJ databases">
        <title>An insight into the sialome of Amazonian anophelines.</title>
        <authorList>
            <person name="Ribeiro J.M."/>
            <person name="Scarpassa V."/>
            <person name="Calvo E."/>
        </authorList>
    </citation>
    <scope>NUCLEOTIDE SEQUENCE</scope>
</reference>
<dbReference type="AlphaFoldDB" id="A0A2M4DI78"/>
<organism evidence="1">
    <name type="scientific">Anopheles darlingi</name>
    <name type="common">Mosquito</name>
    <dbReference type="NCBI Taxonomy" id="43151"/>
    <lineage>
        <taxon>Eukaryota</taxon>
        <taxon>Metazoa</taxon>
        <taxon>Ecdysozoa</taxon>
        <taxon>Arthropoda</taxon>
        <taxon>Hexapoda</taxon>
        <taxon>Insecta</taxon>
        <taxon>Pterygota</taxon>
        <taxon>Neoptera</taxon>
        <taxon>Endopterygota</taxon>
        <taxon>Diptera</taxon>
        <taxon>Nematocera</taxon>
        <taxon>Culicoidea</taxon>
        <taxon>Culicidae</taxon>
        <taxon>Anophelinae</taxon>
        <taxon>Anopheles</taxon>
    </lineage>
</organism>